<dbReference type="AlphaFoldDB" id="A0A4Q1SBL3"/>
<comment type="caution">
    <text evidence="14">The sequence shown here is derived from an EMBL/GenBank/DDBJ whole genome shotgun (WGS) entry which is preliminary data.</text>
</comment>
<dbReference type="EC" id="1.17.1.8" evidence="9"/>
<organism evidence="14 15">
    <name type="scientific">Silvibacterium dinghuense</name>
    <dbReference type="NCBI Taxonomy" id="1560006"/>
    <lineage>
        <taxon>Bacteria</taxon>
        <taxon>Pseudomonadati</taxon>
        <taxon>Acidobacteriota</taxon>
        <taxon>Terriglobia</taxon>
        <taxon>Terriglobales</taxon>
        <taxon>Acidobacteriaceae</taxon>
        <taxon>Silvibacterium</taxon>
    </lineage>
</organism>
<evidence type="ECO:0000313" key="15">
    <source>
        <dbReference type="Proteomes" id="UP000290253"/>
    </source>
</evidence>
<dbReference type="SUPFAM" id="SSF55347">
    <property type="entry name" value="Glyceraldehyde-3-phosphate dehydrogenase-like, C-terminal domain"/>
    <property type="match status" value="1"/>
</dbReference>
<dbReference type="PANTHER" id="PTHR20836">
    <property type="entry name" value="DIHYDRODIPICOLINATE REDUCTASE"/>
    <property type="match status" value="1"/>
</dbReference>
<protein>
    <recommendedName>
        <fullName evidence="9">4-hydroxy-tetrahydrodipicolinate reductase</fullName>
        <ecNumber evidence="9">1.17.1.8</ecNumber>
    </recommendedName>
</protein>
<sequence length="227" mass="24612">MLFLVLGRGKTGRVVADIAHERGHGVRVLGEEENRDASALTAPFLAQFDAVIDFTTPQAVIPNMRACLANGAHMVVGTTGWYSQLEDMRALAARKNAGLLYGTNYSVGVQATLRLAKELAKAVPHYRFSISETHHVSKKDAPSGTALSLKQALQSAVPGLEVEITSHREGDASGLHVIEARSENDVIELKHEAFSRRGFAEGAVRAAEWIHDKKGVWEFSEISSQLG</sequence>
<dbReference type="GO" id="GO:0005829">
    <property type="term" value="C:cytosol"/>
    <property type="evidence" value="ECO:0007669"/>
    <property type="project" value="TreeGrafter"/>
</dbReference>
<evidence type="ECO:0000256" key="8">
    <source>
        <dbReference type="ARBA" id="ARBA00037922"/>
    </source>
</evidence>
<reference evidence="14 15" key="1">
    <citation type="journal article" date="2016" name="Int. J. Syst. Evol. Microbiol.">
        <title>Acidipila dinghuensis sp. nov., an acidobacterium isolated from forest soil.</title>
        <authorList>
            <person name="Jiang Y.W."/>
            <person name="Wang J."/>
            <person name="Chen M.H."/>
            <person name="Lv Y.Y."/>
            <person name="Qiu L.H."/>
        </authorList>
    </citation>
    <scope>NUCLEOTIDE SEQUENCE [LARGE SCALE GENOMIC DNA]</scope>
    <source>
        <strain evidence="14 15">DHOF10</strain>
    </source>
</reference>
<dbReference type="InterPro" id="IPR023940">
    <property type="entry name" value="DHDPR_bac"/>
</dbReference>
<comment type="pathway">
    <text evidence="8">Amino-acid biosynthesis; L-lysine biosynthesis via DAP pathway; (S)-tetrahydrodipicolinate from L-aspartate: step 4/4.</text>
</comment>
<evidence type="ECO:0000256" key="10">
    <source>
        <dbReference type="ARBA" id="ARBA00049080"/>
    </source>
</evidence>
<evidence type="ECO:0000256" key="5">
    <source>
        <dbReference type="ARBA" id="ARBA00023002"/>
    </source>
</evidence>
<dbReference type="RefSeq" id="WP_129209135.1">
    <property type="nucleotide sequence ID" value="NZ_BMGU01000005.1"/>
</dbReference>
<dbReference type="SUPFAM" id="SSF51735">
    <property type="entry name" value="NAD(P)-binding Rossmann-fold domains"/>
    <property type="match status" value="1"/>
</dbReference>
<evidence type="ECO:0000259" key="12">
    <source>
        <dbReference type="Pfam" id="PF01113"/>
    </source>
</evidence>
<evidence type="ECO:0000313" key="14">
    <source>
        <dbReference type="EMBL" id="RXS94397.1"/>
    </source>
</evidence>
<dbReference type="GO" id="GO:0008839">
    <property type="term" value="F:4-hydroxy-tetrahydrodipicolinate reductase"/>
    <property type="evidence" value="ECO:0007669"/>
    <property type="project" value="UniProtKB-EC"/>
</dbReference>
<accession>A0A4Q1SBL3</accession>
<evidence type="ECO:0000256" key="11">
    <source>
        <dbReference type="ARBA" id="ARBA00049396"/>
    </source>
</evidence>
<dbReference type="PIRSF" id="PIRSF000161">
    <property type="entry name" value="DHPR"/>
    <property type="match status" value="1"/>
</dbReference>
<keyword evidence="6" id="KW-0520">NAD</keyword>
<dbReference type="Gene3D" id="3.30.360.10">
    <property type="entry name" value="Dihydrodipicolinate Reductase, domain 2"/>
    <property type="match status" value="1"/>
</dbReference>
<dbReference type="GO" id="GO:0019877">
    <property type="term" value="P:diaminopimelate biosynthetic process"/>
    <property type="evidence" value="ECO:0007669"/>
    <property type="project" value="UniProtKB-KW"/>
</dbReference>
<keyword evidence="15" id="KW-1185">Reference proteome</keyword>
<proteinExistence type="inferred from homology"/>
<name>A0A4Q1SBL3_9BACT</name>
<dbReference type="InterPro" id="IPR000846">
    <property type="entry name" value="DapB_N"/>
</dbReference>
<dbReference type="Pfam" id="PF01113">
    <property type="entry name" value="DapB_N"/>
    <property type="match status" value="1"/>
</dbReference>
<keyword evidence="2" id="KW-0028">Amino-acid biosynthesis</keyword>
<evidence type="ECO:0000256" key="9">
    <source>
        <dbReference type="ARBA" id="ARBA00038983"/>
    </source>
</evidence>
<comment type="catalytic activity">
    <reaction evidence="10">
        <text>(S)-2,3,4,5-tetrahydrodipicolinate + NADP(+) + H2O = (2S,4S)-4-hydroxy-2,3,4,5-tetrahydrodipicolinate + NADPH + H(+)</text>
        <dbReference type="Rhea" id="RHEA:35331"/>
        <dbReference type="ChEBI" id="CHEBI:15377"/>
        <dbReference type="ChEBI" id="CHEBI:15378"/>
        <dbReference type="ChEBI" id="CHEBI:16845"/>
        <dbReference type="ChEBI" id="CHEBI:57783"/>
        <dbReference type="ChEBI" id="CHEBI:58349"/>
        <dbReference type="ChEBI" id="CHEBI:67139"/>
        <dbReference type="EC" id="1.17.1.8"/>
    </reaction>
</comment>
<dbReference type="OrthoDB" id="9790352at2"/>
<dbReference type="Proteomes" id="UP000290253">
    <property type="component" value="Unassembled WGS sequence"/>
</dbReference>
<dbReference type="Gene3D" id="3.40.50.720">
    <property type="entry name" value="NAD(P)-binding Rossmann-like Domain"/>
    <property type="match status" value="1"/>
</dbReference>
<dbReference type="Pfam" id="PF05173">
    <property type="entry name" value="DapB_C"/>
    <property type="match status" value="1"/>
</dbReference>
<comment type="similarity">
    <text evidence="1">Belongs to the DapB family.</text>
</comment>
<dbReference type="InterPro" id="IPR036291">
    <property type="entry name" value="NAD(P)-bd_dom_sf"/>
</dbReference>
<keyword evidence="7" id="KW-0457">Lysine biosynthesis</keyword>
<dbReference type="EMBL" id="SDMK01000003">
    <property type="protein sequence ID" value="RXS94397.1"/>
    <property type="molecule type" value="Genomic_DNA"/>
</dbReference>
<evidence type="ECO:0000259" key="13">
    <source>
        <dbReference type="Pfam" id="PF05173"/>
    </source>
</evidence>
<evidence type="ECO:0000256" key="3">
    <source>
        <dbReference type="ARBA" id="ARBA00022857"/>
    </source>
</evidence>
<evidence type="ECO:0000256" key="1">
    <source>
        <dbReference type="ARBA" id="ARBA00006642"/>
    </source>
</evidence>
<evidence type="ECO:0000256" key="2">
    <source>
        <dbReference type="ARBA" id="ARBA00022605"/>
    </source>
</evidence>
<evidence type="ECO:0000256" key="4">
    <source>
        <dbReference type="ARBA" id="ARBA00022915"/>
    </source>
</evidence>
<dbReference type="InterPro" id="IPR022663">
    <property type="entry name" value="DapB_C"/>
</dbReference>
<feature type="domain" description="Dihydrodipicolinate reductase N-terminal" evidence="12">
    <location>
        <begin position="39"/>
        <end position="105"/>
    </location>
</feature>
<keyword evidence="5" id="KW-0560">Oxidoreductase</keyword>
<feature type="domain" description="Dihydrodipicolinate reductase C-terminal" evidence="13">
    <location>
        <begin position="108"/>
        <end position="220"/>
    </location>
</feature>
<dbReference type="PANTHER" id="PTHR20836:SF0">
    <property type="entry name" value="4-HYDROXY-TETRAHYDRODIPICOLINATE REDUCTASE 1, CHLOROPLASTIC-RELATED"/>
    <property type="match status" value="1"/>
</dbReference>
<evidence type="ECO:0000256" key="6">
    <source>
        <dbReference type="ARBA" id="ARBA00023027"/>
    </source>
</evidence>
<dbReference type="GO" id="GO:0009089">
    <property type="term" value="P:lysine biosynthetic process via diaminopimelate"/>
    <property type="evidence" value="ECO:0007669"/>
    <property type="project" value="InterPro"/>
</dbReference>
<comment type="catalytic activity">
    <reaction evidence="11">
        <text>(S)-2,3,4,5-tetrahydrodipicolinate + NAD(+) + H2O = (2S,4S)-4-hydroxy-2,3,4,5-tetrahydrodipicolinate + NADH + H(+)</text>
        <dbReference type="Rhea" id="RHEA:35323"/>
        <dbReference type="ChEBI" id="CHEBI:15377"/>
        <dbReference type="ChEBI" id="CHEBI:15378"/>
        <dbReference type="ChEBI" id="CHEBI:16845"/>
        <dbReference type="ChEBI" id="CHEBI:57540"/>
        <dbReference type="ChEBI" id="CHEBI:57945"/>
        <dbReference type="ChEBI" id="CHEBI:67139"/>
        <dbReference type="EC" id="1.17.1.8"/>
    </reaction>
</comment>
<gene>
    <name evidence="14" type="ORF">ESZ00_15075</name>
</gene>
<evidence type="ECO:0000256" key="7">
    <source>
        <dbReference type="ARBA" id="ARBA00023154"/>
    </source>
</evidence>
<keyword evidence="3" id="KW-0521">NADP</keyword>
<keyword evidence="4" id="KW-0220">Diaminopimelate biosynthesis</keyword>